<feature type="domain" description="EF-hand" evidence="7">
    <location>
        <begin position="69"/>
        <end position="104"/>
    </location>
</feature>
<keyword evidence="5" id="KW-0106">Calcium</keyword>
<dbReference type="Pfam" id="PF13499">
    <property type="entry name" value="EF-hand_7"/>
    <property type="match status" value="1"/>
</dbReference>
<evidence type="ECO:0000256" key="6">
    <source>
        <dbReference type="ARBA" id="ARBA00023002"/>
    </source>
</evidence>
<evidence type="ECO:0000256" key="2">
    <source>
        <dbReference type="ARBA" id="ARBA00013029"/>
    </source>
</evidence>
<evidence type="ECO:0000259" key="7">
    <source>
        <dbReference type="PROSITE" id="PS50222"/>
    </source>
</evidence>
<name>A0A183AJU1_9TREM</name>
<dbReference type="InterPro" id="IPR000447">
    <property type="entry name" value="G3P_DH_FAD-dep"/>
</dbReference>
<feature type="domain" description="EF-hand" evidence="7">
    <location>
        <begin position="105"/>
        <end position="140"/>
    </location>
</feature>
<dbReference type="GO" id="GO:0006072">
    <property type="term" value="P:glycerol-3-phosphate metabolic process"/>
    <property type="evidence" value="ECO:0007669"/>
    <property type="project" value="InterPro"/>
</dbReference>
<dbReference type="GO" id="GO:0005739">
    <property type="term" value="C:mitochondrion"/>
    <property type="evidence" value="ECO:0007669"/>
    <property type="project" value="TreeGrafter"/>
</dbReference>
<keyword evidence="6" id="KW-0560">Oxidoreductase</keyword>
<dbReference type="InterPro" id="IPR038299">
    <property type="entry name" value="DAO_C_sf"/>
</dbReference>
<dbReference type="InterPro" id="IPR011992">
    <property type="entry name" value="EF-hand-dom_pair"/>
</dbReference>
<protein>
    <recommendedName>
        <fullName evidence="2">glycerol-3-phosphate dehydrogenase</fullName>
        <ecNumber evidence="2">1.1.5.3</ecNumber>
    </recommendedName>
</protein>
<dbReference type="PANTHER" id="PTHR11985">
    <property type="entry name" value="GLYCEROL-3-PHOSPHATE DEHYDROGENASE"/>
    <property type="match status" value="1"/>
</dbReference>
<dbReference type="PANTHER" id="PTHR11985:SF15">
    <property type="entry name" value="GLYCEROL-3-PHOSPHATE DEHYDROGENASE, MITOCHONDRIAL"/>
    <property type="match status" value="1"/>
</dbReference>
<keyword evidence="4" id="KW-0274">FAD</keyword>
<dbReference type="SMART" id="SM00054">
    <property type="entry name" value="EFh"/>
    <property type="match status" value="2"/>
</dbReference>
<dbReference type="SUPFAM" id="SSF47473">
    <property type="entry name" value="EF-hand"/>
    <property type="match status" value="1"/>
</dbReference>
<dbReference type="PROSITE" id="PS50222">
    <property type="entry name" value="EF_HAND_2"/>
    <property type="match status" value="2"/>
</dbReference>
<dbReference type="PROSITE" id="PS00018">
    <property type="entry name" value="EF_HAND_1"/>
    <property type="match status" value="1"/>
</dbReference>
<dbReference type="Gene3D" id="1.10.238.10">
    <property type="entry name" value="EF-hand"/>
    <property type="match status" value="1"/>
</dbReference>
<sequence>LARRTRLAFLNAIAAQEALPRIVELMAAELGWDKKKQQEELEHARKFLGVEMGFNLSSQDTVPLNLTLEETEVLLQRFRHADSGGKGYISLTDLERLCDESGQHLTKDSLKNLLRSMDLNKNGQIDMAEFLHFMSALKTGKIAHSPLKRVFSGTAIPVHRSGGGV</sequence>
<dbReference type="GO" id="GO:0005509">
    <property type="term" value="F:calcium ion binding"/>
    <property type="evidence" value="ECO:0007669"/>
    <property type="project" value="InterPro"/>
</dbReference>
<reference evidence="8" key="1">
    <citation type="submission" date="2016-06" db="UniProtKB">
        <authorList>
            <consortium name="WormBaseParasite"/>
        </authorList>
    </citation>
    <scope>IDENTIFICATION</scope>
</reference>
<dbReference type="CDD" id="cd00051">
    <property type="entry name" value="EFh"/>
    <property type="match status" value="1"/>
</dbReference>
<dbReference type="Pfam" id="PF16901">
    <property type="entry name" value="DAO_C"/>
    <property type="match status" value="1"/>
</dbReference>
<evidence type="ECO:0000256" key="5">
    <source>
        <dbReference type="ARBA" id="ARBA00022837"/>
    </source>
</evidence>
<dbReference type="Gene3D" id="1.10.8.870">
    <property type="entry name" value="Alpha-glycerophosphate oxidase, cap domain"/>
    <property type="match status" value="1"/>
</dbReference>
<accession>A0A183AJU1</accession>
<evidence type="ECO:0000256" key="4">
    <source>
        <dbReference type="ARBA" id="ARBA00022827"/>
    </source>
</evidence>
<comment type="pathway">
    <text evidence="1">Polyol metabolism; glycerol degradation.</text>
</comment>
<dbReference type="GO" id="GO:0004368">
    <property type="term" value="F:glycerol-3-phosphate dehydrogenase (quinone) activity"/>
    <property type="evidence" value="ECO:0007669"/>
    <property type="project" value="UniProtKB-EC"/>
</dbReference>
<dbReference type="AlphaFoldDB" id="A0A183AJU1"/>
<dbReference type="EC" id="1.1.5.3" evidence="2"/>
<evidence type="ECO:0000256" key="1">
    <source>
        <dbReference type="ARBA" id="ARBA00004745"/>
    </source>
</evidence>
<dbReference type="WBParaSite" id="ECPE_0000724201-mRNA-1">
    <property type="protein sequence ID" value="ECPE_0000724201-mRNA-1"/>
    <property type="gene ID" value="ECPE_0000724201"/>
</dbReference>
<proteinExistence type="predicted"/>
<organism evidence="8">
    <name type="scientific">Echinostoma caproni</name>
    <dbReference type="NCBI Taxonomy" id="27848"/>
    <lineage>
        <taxon>Eukaryota</taxon>
        <taxon>Metazoa</taxon>
        <taxon>Spiralia</taxon>
        <taxon>Lophotrochozoa</taxon>
        <taxon>Platyhelminthes</taxon>
        <taxon>Trematoda</taxon>
        <taxon>Digenea</taxon>
        <taxon>Plagiorchiida</taxon>
        <taxon>Echinostomata</taxon>
        <taxon>Echinostomatoidea</taxon>
        <taxon>Echinostomatidae</taxon>
        <taxon>Echinostoma</taxon>
    </lineage>
</organism>
<evidence type="ECO:0000313" key="8">
    <source>
        <dbReference type="WBParaSite" id="ECPE_0000724201-mRNA-1"/>
    </source>
</evidence>
<dbReference type="InterPro" id="IPR031656">
    <property type="entry name" value="DAO_C"/>
</dbReference>
<dbReference type="InterPro" id="IPR018247">
    <property type="entry name" value="EF_Hand_1_Ca_BS"/>
</dbReference>
<evidence type="ECO:0000256" key="3">
    <source>
        <dbReference type="ARBA" id="ARBA00022630"/>
    </source>
</evidence>
<dbReference type="InterPro" id="IPR002048">
    <property type="entry name" value="EF_hand_dom"/>
</dbReference>
<keyword evidence="3" id="KW-0285">Flavoprotein</keyword>